<comment type="caution">
    <text evidence="3">The sequence shown here is derived from an EMBL/GenBank/DDBJ whole genome shotgun (WGS) entry which is preliminary data.</text>
</comment>
<dbReference type="InterPro" id="IPR027795">
    <property type="entry name" value="CASTOR_ACT_dom"/>
</dbReference>
<dbReference type="AlphaFoldDB" id="A0A562UMK4"/>
<evidence type="ECO:0000313" key="3">
    <source>
        <dbReference type="EMBL" id="TWJ06854.1"/>
    </source>
</evidence>
<dbReference type="Pfam" id="PF13840">
    <property type="entry name" value="ACT_7"/>
    <property type="match status" value="1"/>
</dbReference>
<accession>A0A562UMK4</accession>
<proteinExistence type="predicted"/>
<evidence type="ECO:0000259" key="2">
    <source>
        <dbReference type="Pfam" id="PF13840"/>
    </source>
</evidence>
<dbReference type="PANTHER" id="PTHR39199:SF1">
    <property type="entry name" value="BLR5128 PROTEIN"/>
    <property type="match status" value="1"/>
</dbReference>
<feature type="domain" description="DUF2241" evidence="1">
    <location>
        <begin position="10"/>
        <end position="65"/>
    </location>
</feature>
<dbReference type="PANTHER" id="PTHR39199">
    <property type="entry name" value="BLR5128 PROTEIN"/>
    <property type="match status" value="1"/>
</dbReference>
<protein>
    <submittedName>
        <fullName evidence="3">Uncharacterized protein</fullName>
    </submittedName>
</protein>
<sequence length="137" mass="14299">MTTGPISDRDAMVAHMAPILDDQSYCFLLITPDIAPTAIGAAIGTFREDEGVTAIVPEAVARELGDESAAFARITLTVHSSLTGFGLTAAVASALAEHGIACNVVAAYHHDHVFVPTERGDQALAILKDLQRSTAQG</sequence>
<dbReference type="Gene3D" id="3.30.2130.10">
    <property type="entry name" value="VC0802-like"/>
    <property type="match status" value="1"/>
</dbReference>
<evidence type="ECO:0000259" key="1">
    <source>
        <dbReference type="Pfam" id="PF10000"/>
    </source>
</evidence>
<reference evidence="3 4" key="1">
    <citation type="submission" date="2019-07" db="EMBL/GenBank/DDBJ databases">
        <title>Genomic Encyclopedia of Archaeal and Bacterial Type Strains, Phase II (KMG-II): from individual species to whole genera.</title>
        <authorList>
            <person name="Goeker M."/>
        </authorList>
    </citation>
    <scope>NUCLEOTIDE SEQUENCE [LARGE SCALE GENOMIC DNA]</scope>
    <source>
        <strain evidence="3 4">ATCC BAA-2084</strain>
    </source>
</reference>
<dbReference type="Proteomes" id="UP000320547">
    <property type="component" value="Unassembled WGS sequence"/>
</dbReference>
<dbReference type="Pfam" id="PF10000">
    <property type="entry name" value="ACT_3"/>
    <property type="match status" value="1"/>
</dbReference>
<dbReference type="EMBL" id="VLLK01000002">
    <property type="protein sequence ID" value="TWJ06854.1"/>
    <property type="molecule type" value="Genomic_DNA"/>
</dbReference>
<dbReference type="STRING" id="476157.GCA_001663155_01068"/>
<dbReference type="SUPFAM" id="SSF55021">
    <property type="entry name" value="ACT-like"/>
    <property type="match status" value="2"/>
</dbReference>
<gene>
    <name evidence="3" type="ORF">JN10_2392</name>
</gene>
<keyword evidence="4" id="KW-1185">Reference proteome</keyword>
<feature type="domain" description="CASTOR ACT" evidence="2">
    <location>
        <begin position="74"/>
        <end position="129"/>
    </location>
</feature>
<dbReference type="InterPro" id="IPR045865">
    <property type="entry name" value="ACT-like_dom_sf"/>
</dbReference>
<organism evidence="3 4">
    <name type="scientific">Altererythrobacter ishigakiensis</name>
    <dbReference type="NCBI Taxonomy" id="476157"/>
    <lineage>
        <taxon>Bacteria</taxon>
        <taxon>Pseudomonadati</taxon>
        <taxon>Pseudomonadota</taxon>
        <taxon>Alphaproteobacteria</taxon>
        <taxon>Sphingomonadales</taxon>
        <taxon>Erythrobacteraceae</taxon>
        <taxon>Altererythrobacter</taxon>
    </lineage>
</organism>
<evidence type="ECO:0000313" key="4">
    <source>
        <dbReference type="Proteomes" id="UP000320547"/>
    </source>
</evidence>
<dbReference type="InterPro" id="IPR018717">
    <property type="entry name" value="DUF2241"/>
</dbReference>
<name>A0A562UMK4_9SPHN</name>